<dbReference type="Pfam" id="PF00378">
    <property type="entry name" value="ECH_1"/>
    <property type="match status" value="1"/>
</dbReference>
<protein>
    <submittedName>
        <fullName evidence="1">2,3-dehydroadipyl-CoA hydratase</fullName>
        <ecNumber evidence="1">4.2.1.17</ecNumber>
    </submittedName>
</protein>
<keyword evidence="2" id="KW-1185">Reference proteome</keyword>
<dbReference type="EC" id="4.2.1.17" evidence="1"/>
<dbReference type="InterPro" id="IPR001753">
    <property type="entry name" value="Enoyl-CoA_hydra/iso"/>
</dbReference>
<name>A0A518DL44_9BACT</name>
<dbReference type="Proteomes" id="UP000317648">
    <property type="component" value="Chromosome"/>
</dbReference>
<organism evidence="1 2">
    <name type="scientific">Lignipirellula cremea</name>
    <dbReference type="NCBI Taxonomy" id="2528010"/>
    <lineage>
        <taxon>Bacteria</taxon>
        <taxon>Pseudomonadati</taxon>
        <taxon>Planctomycetota</taxon>
        <taxon>Planctomycetia</taxon>
        <taxon>Pirellulales</taxon>
        <taxon>Pirellulaceae</taxon>
        <taxon>Lignipirellula</taxon>
    </lineage>
</organism>
<dbReference type="PANTHER" id="PTHR11941">
    <property type="entry name" value="ENOYL-COA HYDRATASE-RELATED"/>
    <property type="match status" value="1"/>
</dbReference>
<dbReference type="PANTHER" id="PTHR11941:SF54">
    <property type="entry name" value="ENOYL-COA HYDRATASE, MITOCHONDRIAL"/>
    <property type="match status" value="1"/>
</dbReference>
<dbReference type="EMBL" id="CP036433">
    <property type="protein sequence ID" value="QDU92555.1"/>
    <property type="molecule type" value="Genomic_DNA"/>
</dbReference>
<sequence length="292" mass="31923">MREVDYCSAARIDLCELAPQGILEEDSLAAVTRVVEAALANPLVHTLCLTGSEETFLHGADRRQFARWTAADDLQALMEFTQRANALLTRIARSPKRTVAWIEGIAAGAGLELALSCKEIIAGPRARFRLPETALGIYPGMGGTQRLPRRLGKGLAKMMIYTGAIVPADAAWPIGLVDRRVDAGTTLEQLLGQPVRQEKAPARAEKWQLLEPFFNTYTIEQLLDERFPAPGDGVLQRARCDLLRMPASALLAAERAIDGGFRLPLEDGLALEMAGLPDIFRTPEARQRLAAE</sequence>
<dbReference type="SUPFAM" id="SSF52096">
    <property type="entry name" value="ClpP/crotonase"/>
    <property type="match status" value="1"/>
</dbReference>
<dbReference type="GO" id="GO:0006635">
    <property type="term" value="P:fatty acid beta-oxidation"/>
    <property type="evidence" value="ECO:0007669"/>
    <property type="project" value="TreeGrafter"/>
</dbReference>
<evidence type="ECO:0000313" key="1">
    <source>
        <dbReference type="EMBL" id="QDU92555.1"/>
    </source>
</evidence>
<gene>
    <name evidence="1" type="primary">paaF</name>
    <name evidence="1" type="ORF">Pla8534_03030</name>
</gene>
<dbReference type="OrthoDB" id="254175at2"/>
<dbReference type="CDD" id="cd06558">
    <property type="entry name" value="crotonase-like"/>
    <property type="match status" value="1"/>
</dbReference>
<dbReference type="InterPro" id="IPR029045">
    <property type="entry name" value="ClpP/crotonase-like_dom_sf"/>
</dbReference>
<keyword evidence="1" id="KW-0456">Lyase</keyword>
<evidence type="ECO:0000313" key="2">
    <source>
        <dbReference type="Proteomes" id="UP000317648"/>
    </source>
</evidence>
<dbReference type="GO" id="GO:0004300">
    <property type="term" value="F:enoyl-CoA hydratase activity"/>
    <property type="evidence" value="ECO:0007669"/>
    <property type="project" value="UniProtKB-EC"/>
</dbReference>
<dbReference type="KEGG" id="lcre:Pla8534_03030"/>
<reference evidence="1 2" key="1">
    <citation type="submission" date="2019-02" db="EMBL/GenBank/DDBJ databases">
        <title>Deep-cultivation of Planctomycetes and their phenomic and genomic characterization uncovers novel biology.</title>
        <authorList>
            <person name="Wiegand S."/>
            <person name="Jogler M."/>
            <person name="Boedeker C."/>
            <person name="Pinto D."/>
            <person name="Vollmers J."/>
            <person name="Rivas-Marin E."/>
            <person name="Kohn T."/>
            <person name="Peeters S.H."/>
            <person name="Heuer A."/>
            <person name="Rast P."/>
            <person name="Oberbeckmann S."/>
            <person name="Bunk B."/>
            <person name="Jeske O."/>
            <person name="Meyerdierks A."/>
            <person name="Storesund J.E."/>
            <person name="Kallscheuer N."/>
            <person name="Luecker S."/>
            <person name="Lage O.M."/>
            <person name="Pohl T."/>
            <person name="Merkel B.J."/>
            <person name="Hornburger P."/>
            <person name="Mueller R.-W."/>
            <person name="Bruemmer F."/>
            <person name="Labrenz M."/>
            <person name="Spormann A.M."/>
            <person name="Op den Camp H."/>
            <person name="Overmann J."/>
            <person name="Amann R."/>
            <person name="Jetten M.S.M."/>
            <person name="Mascher T."/>
            <person name="Medema M.H."/>
            <person name="Devos D.P."/>
            <person name="Kaster A.-K."/>
            <person name="Ovreas L."/>
            <person name="Rohde M."/>
            <person name="Galperin M.Y."/>
            <person name="Jogler C."/>
        </authorList>
    </citation>
    <scope>NUCLEOTIDE SEQUENCE [LARGE SCALE GENOMIC DNA]</scope>
    <source>
        <strain evidence="1 2">Pla85_3_4</strain>
    </source>
</reference>
<accession>A0A518DL44</accession>
<dbReference type="Gene3D" id="3.90.226.10">
    <property type="entry name" value="2-enoyl-CoA Hydratase, Chain A, domain 1"/>
    <property type="match status" value="1"/>
</dbReference>
<dbReference type="AlphaFoldDB" id="A0A518DL44"/>
<proteinExistence type="predicted"/>